<proteinExistence type="predicted"/>
<protein>
    <submittedName>
        <fullName evidence="2">Uncharacterized protein</fullName>
    </submittedName>
</protein>
<sequence length="264" mass="28422">MRGSENQLEPHHTPSTQHVSSPHPTHTSSPHEIQSTLPEAQTTPQARAIRISQSKSLLPVADETAPPTRGDRYGEAFPTATSLNAGQERENIPKTSVVPHESFPRVTSLGGDEDLEIKQLKARIQTLEDAQKPREGVQEDASNGGGIDQGEVNVFTGDAEKDSSMSTDKGSESTRDLANVLSSMGAANILASGGLKEVFTTASPQVPPVSSNVSTAIVTASEKDPTVEVLTTASSYHCQRYNTLYKKTKSFKRGSHQTYISYSY</sequence>
<dbReference type="Proteomes" id="UP001151760">
    <property type="component" value="Unassembled WGS sequence"/>
</dbReference>
<feature type="compositionally biased region" description="Polar residues" evidence="1">
    <location>
        <begin position="32"/>
        <end position="56"/>
    </location>
</feature>
<evidence type="ECO:0000313" key="2">
    <source>
        <dbReference type="EMBL" id="GJS87668.1"/>
    </source>
</evidence>
<feature type="compositionally biased region" description="Low complexity" evidence="1">
    <location>
        <begin position="13"/>
        <end position="31"/>
    </location>
</feature>
<reference evidence="2" key="1">
    <citation type="journal article" date="2022" name="Int. J. Mol. Sci.">
        <title>Draft Genome of Tanacetum Coccineum: Genomic Comparison of Closely Related Tanacetum-Family Plants.</title>
        <authorList>
            <person name="Yamashiro T."/>
            <person name="Shiraishi A."/>
            <person name="Nakayama K."/>
            <person name="Satake H."/>
        </authorList>
    </citation>
    <scope>NUCLEOTIDE SEQUENCE</scope>
</reference>
<accession>A0ABQ4ZFQ1</accession>
<feature type="region of interest" description="Disordered" evidence="1">
    <location>
        <begin position="128"/>
        <end position="152"/>
    </location>
</feature>
<evidence type="ECO:0000313" key="3">
    <source>
        <dbReference type="Proteomes" id="UP001151760"/>
    </source>
</evidence>
<evidence type="ECO:0000256" key="1">
    <source>
        <dbReference type="SAM" id="MobiDB-lite"/>
    </source>
</evidence>
<reference evidence="2" key="2">
    <citation type="submission" date="2022-01" db="EMBL/GenBank/DDBJ databases">
        <authorList>
            <person name="Yamashiro T."/>
            <person name="Shiraishi A."/>
            <person name="Satake H."/>
            <person name="Nakayama K."/>
        </authorList>
    </citation>
    <scope>NUCLEOTIDE SEQUENCE</scope>
</reference>
<organism evidence="2 3">
    <name type="scientific">Tanacetum coccineum</name>
    <dbReference type="NCBI Taxonomy" id="301880"/>
    <lineage>
        <taxon>Eukaryota</taxon>
        <taxon>Viridiplantae</taxon>
        <taxon>Streptophyta</taxon>
        <taxon>Embryophyta</taxon>
        <taxon>Tracheophyta</taxon>
        <taxon>Spermatophyta</taxon>
        <taxon>Magnoliopsida</taxon>
        <taxon>eudicotyledons</taxon>
        <taxon>Gunneridae</taxon>
        <taxon>Pentapetalae</taxon>
        <taxon>asterids</taxon>
        <taxon>campanulids</taxon>
        <taxon>Asterales</taxon>
        <taxon>Asteraceae</taxon>
        <taxon>Asteroideae</taxon>
        <taxon>Anthemideae</taxon>
        <taxon>Anthemidinae</taxon>
        <taxon>Tanacetum</taxon>
    </lineage>
</organism>
<dbReference type="EMBL" id="BQNB010011217">
    <property type="protein sequence ID" value="GJS87668.1"/>
    <property type="molecule type" value="Genomic_DNA"/>
</dbReference>
<name>A0ABQ4ZFQ1_9ASTR</name>
<feature type="region of interest" description="Disordered" evidence="1">
    <location>
        <begin position="1"/>
        <end position="82"/>
    </location>
</feature>
<gene>
    <name evidence="2" type="ORF">Tco_0770304</name>
</gene>
<keyword evidence="3" id="KW-1185">Reference proteome</keyword>
<comment type="caution">
    <text evidence="2">The sequence shown here is derived from an EMBL/GenBank/DDBJ whole genome shotgun (WGS) entry which is preliminary data.</text>
</comment>